<reference evidence="2" key="1">
    <citation type="submission" date="2021-02" db="EMBL/GenBank/DDBJ databases">
        <authorList>
            <person name="Dougan E. K."/>
            <person name="Rhodes N."/>
            <person name="Thang M."/>
            <person name="Chan C."/>
        </authorList>
    </citation>
    <scope>NUCLEOTIDE SEQUENCE</scope>
</reference>
<comment type="caution">
    <text evidence="2">The sequence shown here is derived from an EMBL/GenBank/DDBJ whole genome shotgun (WGS) entry which is preliminary data.</text>
</comment>
<feature type="region of interest" description="Disordered" evidence="1">
    <location>
        <begin position="351"/>
        <end position="380"/>
    </location>
</feature>
<evidence type="ECO:0000256" key="1">
    <source>
        <dbReference type="SAM" id="MobiDB-lite"/>
    </source>
</evidence>
<sequence>MAAQTAQTAQTWAARASCSAKSWAAQRQELISKAEERRAHMAHGQLTEEHTFRPAVAARRSRCHASNAKLAVKTVSTVSTATQTEAEMPEVPRANSSQGRTPRRSMSPSSRPRSGRLSLPTASFLQRATKAPSIPPVSPVSVPLQKWGLQGLQNEAQSLAALAFAAVGSVASHAATAGHALHASSVSQNPPDDTCAVPCSPEHAGPVPCAVDEAQARPLCAHSVEDVHSKMAKAASHPEVERPSVIAEDPPSDRESSESADGEIPALPTVHFEDVRVSQAPLGGCRVRFSPPRQIDAHERAAPRQRRPSSFAFDSPSFAPECVHSSHKSHNVDPGSAIKAKPCRFSWEEVAPVSADSGTGSGASSEAEQEDVGDMGTGPIRYMSFVLPRATSYNESLKQQAHRES</sequence>
<name>A0A812I663_9DINO</name>
<accession>A0A812I663</accession>
<keyword evidence="3" id="KW-1185">Reference proteome</keyword>
<dbReference type="EMBL" id="CAJNDS010000189">
    <property type="protein sequence ID" value="CAE7024448.1"/>
    <property type="molecule type" value="Genomic_DNA"/>
</dbReference>
<feature type="region of interest" description="Disordered" evidence="1">
    <location>
        <begin position="287"/>
        <end position="313"/>
    </location>
</feature>
<feature type="region of interest" description="Disordered" evidence="1">
    <location>
        <begin position="230"/>
        <end position="268"/>
    </location>
</feature>
<dbReference type="Proteomes" id="UP000604046">
    <property type="component" value="Unassembled WGS sequence"/>
</dbReference>
<gene>
    <name evidence="2" type="ORF">SNAT2548_LOCUS3081</name>
</gene>
<dbReference type="AlphaFoldDB" id="A0A812I663"/>
<feature type="compositionally biased region" description="Low complexity" evidence="1">
    <location>
        <begin position="104"/>
        <end position="117"/>
    </location>
</feature>
<feature type="compositionally biased region" description="Low complexity" evidence="1">
    <location>
        <begin position="354"/>
        <end position="366"/>
    </location>
</feature>
<protein>
    <submittedName>
        <fullName evidence="2">Uncharacterized protein</fullName>
    </submittedName>
</protein>
<feature type="region of interest" description="Disordered" evidence="1">
    <location>
        <begin position="80"/>
        <end position="117"/>
    </location>
</feature>
<proteinExistence type="predicted"/>
<evidence type="ECO:0000313" key="3">
    <source>
        <dbReference type="Proteomes" id="UP000604046"/>
    </source>
</evidence>
<evidence type="ECO:0000313" key="2">
    <source>
        <dbReference type="EMBL" id="CAE7024448.1"/>
    </source>
</evidence>
<organism evidence="2 3">
    <name type="scientific">Symbiodinium natans</name>
    <dbReference type="NCBI Taxonomy" id="878477"/>
    <lineage>
        <taxon>Eukaryota</taxon>
        <taxon>Sar</taxon>
        <taxon>Alveolata</taxon>
        <taxon>Dinophyceae</taxon>
        <taxon>Suessiales</taxon>
        <taxon>Symbiodiniaceae</taxon>
        <taxon>Symbiodinium</taxon>
    </lineage>
</organism>